<proteinExistence type="predicted"/>
<feature type="non-terminal residue" evidence="1">
    <location>
        <position position="1"/>
    </location>
</feature>
<protein>
    <submittedName>
        <fullName evidence="1">Uncharacterized protein</fullName>
    </submittedName>
</protein>
<keyword evidence="2" id="KW-1185">Reference proteome</keyword>
<dbReference type="EMBL" id="JAVDWR010000024">
    <property type="protein sequence ID" value="MDR7122930.1"/>
    <property type="molecule type" value="Genomic_DNA"/>
</dbReference>
<name>A0ABU1W4N1_9GAMM</name>
<reference evidence="1 2" key="1">
    <citation type="submission" date="2023-07" db="EMBL/GenBank/DDBJ databases">
        <title>Sorghum-associated microbial communities from plants grown in Nebraska, USA.</title>
        <authorList>
            <person name="Schachtman D."/>
        </authorList>
    </citation>
    <scope>NUCLEOTIDE SEQUENCE [LARGE SCALE GENOMIC DNA]</scope>
    <source>
        <strain evidence="1 2">4138</strain>
    </source>
</reference>
<evidence type="ECO:0000313" key="2">
    <source>
        <dbReference type="Proteomes" id="UP001257909"/>
    </source>
</evidence>
<comment type="caution">
    <text evidence="1">The sequence shown here is derived from an EMBL/GenBank/DDBJ whole genome shotgun (WGS) entry which is preliminary data.</text>
</comment>
<organism evidence="1 2">
    <name type="scientific">Rheinheimera soli</name>
    <dbReference type="NCBI Taxonomy" id="443616"/>
    <lineage>
        <taxon>Bacteria</taxon>
        <taxon>Pseudomonadati</taxon>
        <taxon>Pseudomonadota</taxon>
        <taxon>Gammaproteobacteria</taxon>
        <taxon>Chromatiales</taxon>
        <taxon>Chromatiaceae</taxon>
        <taxon>Rheinheimera</taxon>
    </lineage>
</organism>
<evidence type="ECO:0000313" key="1">
    <source>
        <dbReference type="EMBL" id="MDR7122930.1"/>
    </source>
</evidence>
<dbReference type="Proteomes" id="UP001257909">
    <property type="component" value="Unassembled WGS sequence"/>
</dbReference>
<accession>A0ABU1W4N1</accession>
<sequence length="25" mass="2850">YQLKDAKPQLNITNAEFNAITVMAR</sequence>
<gene>
    <name evidence="1" type="ORF">J2W69_003908</name>
</gene>